<evidence type="ECO:0000313" key="1">
    <source>
        <dbReference type="EMBL" id="EEZ75349.1"/>
    </source>
</evidence>
<accession>D0WAK9</accession>
<organism evidence="1 2">
    <name type="scientific">Neisseria lactamica ATCC 23970</name>
    <dbReference type="NCBI Taxonomy" id="546265"/>
    <lineage>
        <taxon>Bacteria</taxon>
        <taxon>Pseudomonadati</taxon>
        <taxon>Pseudomonadota</taxon>
        <taxon>Betaproteobacteria</taxon>
        <taxon>Neisseriales</taxon>
        <taxon>Neisseriaceae</taxon>
        <taxon>Neisseria</taxon>
    </lineage>
</organism>
<proteinExistence type="predicted"/>
<evidence type="ECO:0000313" key="2">
    <source>
        <dbReference type="Proteomes" id="UP000003843"/>
    </source>
</evidence>
<protein>
    <submittedName>
        <fullName evidence="1">Uncharacterized protein</fullName>
    </submittedName>
</protein>
<reference evidence="1 2" key="1">
    <citation type="submission" date="2009-10" db="EMBL/GenBank/DDBJ databases">
        <authorList>
            <person name="Weinstock G."/>
            <person name="Sodergren E."/>
            <person name="Clifton S."/>
            <person name="Fulton L."/>
            <person name="Fulton B."/>
            <person name="Courtney L."/>
            <person name="Fronick C."/>
            <person name="Harrison M."/>
            <person name="Strong C."/>
            <person name="Farmer C."/>
            <person name="Delahaunty K."/>
            <person name="Markovic C."/>
            <person name="Hall O."/>
            <person name="Minx P."/>
            <person name="Tomlinson C."/>
            <person name="Mitreva M."/>
            <person name="Nelson J."/>
            <person name="Hou S."/>
            <person name="Wollam A."/>
            <person name="Pepin K.H."/>
            <person name="Johnson M."/>
            <person name="Bhonagiri V."/>
            <person name="Nash W.E."/>
            <person name="Warren W."/>
            <person name="Chinwalla A."/>
            <person name="Mardis E.R."/>
            <person name="Wilson R.K."/>
        </authorList>
    </citation>
    <scope>NUCLEOTIDE SEQUENCE [LARGE SCALE GENOMIC DNA]</scope>
    <source>
        <strain evidence="1 2">ATCC 23970</strain>
    </source>
</reference>
<dbReference type="AlphaFoldDB" id="D0WAK9"/>
<name>D0WAK9_NEILA</name>
<dbReference type="EMBL" id="ACEQ02000018">
    <property type="protein sequence ID" value="EEZ75349.1"/>
    <property type="molecule type" value="Genomic_DNA"/>
</dbReference>
<sequence length="75" mass="8502">MFRVWKNADYSGKRAALIFCFEEARRRQGGVFTVCLYKISNRCAGFSICPRPMQPCPQASAAVSDFSGNVRTRYI</sequence>
<dbReference type="Proteomes" id="UP000003843">
    <property type="component" value="Unassembled WGS sequence"/>
</dbReference>
<gene>
    <name evidence="1" type="ORF">NEILACOT_04580</name>
</gene>
<comment type="caution">
    <text evidence="1">The sequence shown here is derived from an EMBL/GenBank/DDBJ whole genome shotgun (WGS) entry which is preliminary data.</text>
</comment>